<feature type="binding site" evidence="7">
    <location>
        <position position="218"/>
    </location>
    <ligand>
        <name>Mg(2+)</name>
        <dbReference type="ChEBI" id="CHEBI:18420"/>
    </ligand>
</feature>
<evidence type="ECO:0000256" key="6">
    <source>
        <dbReference type="ARBA" id="ARBA00029491"/>
    </source>
</evidence>
<comment type="cofactor">
    <cofactor evidence="1 7">
        <name>a divalent metal cation</name>
        <dbReference type="ChEBI" id="CHEBI:60240"/>
    </cofactor>
</comment>
<feature type="active site" description="Proton acceptor" evidence="7">
    <location>
        <position position="265"/>
    </location>
</feature>
<organism evidence="9">
    <name type="scientific">Staphylococcus aureus subsp. aureus MN8</name>
    <dbReference type="NCBI Taxonomy" id="548470"/>
    <lineage>
        <taxon>Bacteria</taxon>
        <taxon>Bacillati</taxon>
        <taxon>Bacillota</taxon>
        <taxon>Bacilli</taxon>
        <taxon>Bacillales</taxon>
        <taxon>Staphylococcaceae</taxon>
        <taxon>Staphylococcus</taxon>
    </lineage>
</organism>
<dbReference type="EC" id="4.2.1.113" evidence="6 7"/>
<evidence type="ECO:0000256" key="4">
    <source>
        <dbReference type="ARBA" id="ARBA00022842"/>
    </source>
</evidence>
<dbReference type="EMBL" id="ACJA02000004">
    <property type="protein sequence ID" value="EFH94272.1"/>
    <property type="molecule type" value="Genomic_DNA"/>
</dbReference>
<comment type="pathway">
    <text evidence="7">Quinol/quinone metabolism; menaquinone biosynthesis.</text>
</comment>
<dbReference type="SFLD" id="SFLDS00001">
    <property type="entry name" value="Enolase"/>
    <property type="match status" value="1"/>
</dbReference>
<dbReference type="UniPathway" id="UPA01057">
    <property type="reaction ID" value="UER00165"/>
</dbReference>
<proteinExistence type="inferred from homology"/>
<dbReference type="InterPro" id="IPR047585">
    <property type="entry name" value="MenC"/>
</dbReference>
<keyword evidence="5 7" id="KW-0456">Lyase</keyword>
<keyword evidence="3 7" id="KW-0479">Metal-binding</keyword>
<comment type="pathway">
    <text evidence="7">Quinol/quinone metabolism; 1,4-dihydroxy-2-naphthoate biosynthesis; 1,4-dihydroxy-2-naphthoate from chorismate: step 4/7.</text>
</comment>
<comment type="similarity">
    <text evidence="7">Belongs to the mandelate racemase/muconate lactonizing enzyme family. MenC type 2 subfamily.</text>
</comment>
<feature type="domain" description="Enolase C-terminal" evidence="8">
    <location>
        <begin position="158"/>
        <end position="338"/>
    </location>
</feature>
<dbReference type="GO" id="GO:0009234">
    <property type="term" value="P:menaquinone biosynthetic process"/>
    <property type="evidence" value="ECO:0007669"/>
    <property type="project" value="UniProtKB-UniRule"/>
</dbReference>
<protein>
    <recommendedName>
        <fullName evidence="6 7">o-succinylbenzoate synthase</fullName>
        <shortName evidence="7">OSB synthase</shortName>
        <shortName evidence="7">OSBS</shortName>
        <ecNumber evidence="6 7">4.2.1.113</ecNumber>
    </recommendedName>
    <alternativeName>
        <fullName evidence="7">4-(2'-carboxyphenyl)-4-oxybutyric acid synthase</fullName>
    </alternativeName>
    <alternativeName>
        <fullName evidence="7">o-succinylbenzoic acid synthase</fullName>
    </alternativeName>
</protein>
<dbReference type="HAMAP" id="MF_01933">
    <property type="entry name" value="MenC_2"/>
    <property type="match status" value="1"/>
</dbReference>
<dbReference type="UniPathway" id="UPA00079"/>
<feature type="active site" description="Proton donor" evidence="7">
    <location>
        <position position="169"/>
    </location>
</feature>
<feature type="binding site" evidence="7">
    <location>
        <position position="193"/>
    </location>
    <ligand>
        <name>Mg(2+)</name>
        <dbReference type="ChEBI" id="CHEBI:18420"/>
    </ligand>
</feature>
<dbReference type="PANTHER" id="PTHR48073:SF5">
    <property type="entry name" value="O-SUCCINYLBENZOATE SYNTHASE"/>
    <property type="match status" value="1"/>
</dbReference>
<accession>A0A0E1X489</accession>
<evidence type="ECO:0000259" key="8">
    <source>
        <dbReference type="Pfam" id="PF13378"/>
    </source>
</evidence>
<reference evidence="9" key="1">
    <citation type="submission" date="2010-05" db="EMBL/GenBank/DDBJ databases">
        <authorList>
            <person name="Muzny D."/>
            <person name="Qin X."/>
            <person name="Buhay C."/>
            <person name="Dugan-Rocha S."/>
            <person name="Ding Y."/>
            <person name="Chen G."/>
            <person name="Hawes A."/>
            <person name="Holder M."/>
            <person name="Jhangiani S."/>
            <person name="Johnson A."/>
            <person name="Khan Z."/>
            <person name="Li Z."/>
            <person name="Liu W."/>
            <person name="Liu X."/>
            <person name="Perez L."/>
            <person name="Shen H."/>
            <person name="Wang Q."/>
            <person name="Watt J."/>
            <person name="Xi L."/>
            <person name="Xin Y."/>
            <person name="Zhou J."/>
            <person name="Deng J."/>
            <person name="Jiang H."/>
            <person name="Liu Y."/>
            <person name="Qu J."/>
            <person name="Song X.-Z."/>
            <person name="Zhang L."/>
            <person name="Villasana D."/>
            <person name="Johnson A."/>
            <person name="Liu J."/>
            <person name="Liyanage D."/>
            <person name="Lorensuhewa L."/>
            <person name="Robinson T."/>
            <person name="Song A."/>
            <person name="Song B.-B."/>
            <person name="Dinh H."/>
            <person name="Thornton R."/>
            <person name="Coyle M."/>
            <person name="Francisco L."/>
            <person name="Jackson L."/>
            <person name="Javaid M."/>
            <person name="Korchina V."/>
            <person name="Kovar C."/>
            <person name="Mata R."/>
            <person name="Mathew T."/>
            <person name="Ngo R."/>
            <person name="Nguyen L."/>
            <person name="Nguyen N."/>
            <person name="Okwuonu G."/>
            <person name="Ongeri F."/>
            <person name="Pham C."/>
            <person name="Simmons D."/>
            <person name="Wilczek-Boney K."/>
            <person name="Hale W."/>
            <person name="Jakkamsetti A."/>
            <person name="Pham P."/>
            <person name="Ruth R."/>
            <person name="San Lucas F."/>
            <person name="Warren J."/>
            <person name="Zhang J."/>
            <person name="Zhao Z."/>
            <person name="Zhou C."/>
            <person name="Zhu D."/>
            <person name="Lee S."/>
            <person name="Bess C."/>
            <person name="Blankenburg K."/>
            <person name="Forbes L."/>
            <person name="Fu Q."/>
            <person name="Gubbala S."/>
            <person name="Hirani K."/>
            <person name="Jayaseelan J.C."/>
            <person name="Lara F."/>
            <person name="Munidasa M."/>
            <person name="Palculict T."/>
            <person name="Patil S."/>
            <person name="Pu L.-L."/>
            <person name="Saada N."/>
            <person name="Tang L."/>
            <person name="Weissenberger G."/>
            <person name="Zhu Y."/>
            <person name="Hemphill L."/>
            <person name="Shang Y."/>
            <person name="Youmans B."/>
            <person name="Ayvaz T."/>
            <person name="Ross M."/>
            <person name="Santibanez J."/>
            <person name="Aqrawi P."/>
            <person name="Gross S."/>
            <person name="Joshi V."/>
            <person name="Fowler G."/>
            <person name="Nazareth L."/>
            <person name="Reid J."/>
            <person name="Worley K."/>
            <person name="Petrosino J."/>
            <person name="Highlander S."/>
            <person name="Gibbs R."/>
        </authorList>
    </citation>
    <scope>NUCLEOTIDE SEQUENCE [LARGE SCALE GENOMIC DNA]</scope>
    <source>
        <strain evidence="9">MN8</strain>
    </source>
</reference>
<dbReference type="Proteomes" id="UP000003455">
    <property type="component" value="Chromosome"/>
</dbReference>
<dbReference type="PANTHER" id="PTHR48073">
    <property type="entry name" value="O-SUCCINYLBENZOATE SYNTHASE-RELATED"/>
    <property type="match status" value="1"/>
</dbReference>
<dbReference type="SFLD" id="SFLDF00009">
    <property type="entry name" value="o-succinylbenzoate_synthase"/>
    <property type="match status" value="1"/>
</dbReference>
<dbReference type="Gene3D" id="3.30.390.10">
    <property type="entry name" value="Enolase-like, N-terminal domain"/>
    <property type="match status" value="1"/>
</dbReference>
<keyword evidence="2 7" id="KW-0474">Menaquinone biosynthesis</keyword>
<dbReference type="NCBIfam" id="TIGR01928">
    <property type="entry name" value="menC_lowGC_arch"/>
    <property type="match status" value="1"/>
</dbReference>
<feature type="binding site" evidence="7">
    <location>
        <position position="241"/>
    </location>
    <ligand>
        <name>Mg(2+)</name>
        <dbReference type="ChEBI" id="CHEBI:18420"/>
    </ligand>
</feature>
<comment type="function">
    <text evidence="7">Converts 2-succinyl-6-hydroxy-2,4-cyclohexadiene-1-carboxylate (SHCHC) to 2-succinylbenzoate (OSB).</text>
</comment>
<dbReference type="GO" id="GO:0000287">
    <property type="term" value="F:magnesium ion binding"/>
    <property type="evidence" value="ECO:0007669"/>
    <property type="project" value="UniProtKB-UniRule"/>
</dbReference>
<dbReference type="InterPro" id="IPR029065">
    <property type="entry name" value="Enolase_C-like"/>
</dbReference>
<evidence type="ECO:0000256" key="2">
    <source>
        <dbReference type="ARBA" id="ARBA00022428"/>
    </source>
</evidence>
<evidence type="ECO:0000256" key="1">
    <source>
        <dbReference type="ARBA" id="ARBA00001968"/>
    </source>
</evidence>
<dbReference type="InterPro" id="IPR010197">
    <property type="entry name" value="OSBS/NAAAR"/>
</dbReference>
<keyword evidence="4 7" id="KW-0460">Magnesium</keyword>
<dbReference type="InterPro" id="IPR029017">
    <property type="entry name" value="Enolase-like_N"/>
</dbReference>
<evidence type="ECO:0000256" key="7">
    <source>
        <dbReference type="HAMAP-Rule" id="MF_01933"/>
    </source>
</evidence>
<dbReference type="InterPro" id="IPR036849">
    <property type="entry name" value="Enolase-like_C_sf"/>
</dbReference>
<sequence length="355" mass="40577">MILYLIHQQVNYKEISCIEDDLMKLTALHFYKYSEPFKSQIVTPKVTLTHRDCLFIELNDDKGNAYFGECNAFQTDWYDHETIASVKHVIEQWFEDNRNKSFETYEAALKLVDSLENTPAARATIVMALYQMFHVLLSFSVAYGATASGLSNKQLESLKATKPTRIKLKWTPQIMHQIRVLRELDFHFQLVIDANESLNRQDFTQLQLLAREQVLYIEEPFTDISMLDDVVDGTIPPIALDEKATSLSAIINLIKLYNVKVVVLKPFRLGGIDKVQTAIDTLKSHGVKVVVGGMYEYGLSRYFTAMLARKGDYPGDVTPAGYYFEQDVVAHSGILKEGRLEFRPPLVDITQLQPY</sequence>
<evidence type="ECO:0000256" key="3">
    <source>
        <dbReference type="ARBA" id="ARBA00022723"/>
    </source>
</evidence>
<comment type="caution">
    <text evidence="9">The sequence shown here is derived from an EMBL/GenBank/DDBJ whole genome shotgun (WGS) entry which is preliminary data.</text>
</comment>
<dbReference type="Pfam" id="PF13378">
    <property type="entry name" value="MR_MLE_C"/>
    <property type="match status" value="1"/>
</dbReference>
<dbReference type="SUPFAM" id="SSF54826">
    <property type="entry name" value="Enolase N-terminal domain-like"/>
    <property type="match status" value="1"/>
</dbReference>
<dbReference type="GO" id="GO:0043748">
    <property type="term" value="F:O-succinylbenzoate synthase activity"/>
    <property type="evidence" value="ECO:0007669"/>
    <property type="project" value="UniProtKB-EC"/>
</dbReference>
<dbReference type="AlphaFoldDB" id="A0A0E1X489"/>
<comment type="catalytic activity">
    <reaction evidence="7">
        <text>(1R,6R)-6-hydroxy-2-succinyl-cyclohexa-2,4-diene-1-carboxylate = 2-succinylbenzoate + H2O</text>
        <dbReference type="Rhea" id="RHEA:10196"/>
        <dbReference type="ChEBI" id="CHEBI:15377"/>
        <dbReference type="ChEBI" id="CHEBI:18325"/>
        <dbReference type="ChEBI" id="CHEBI:58689"/>
        <dbReference type="EC" id="4.2.1.113"/>
    </reaction>
</comment>
<dbReference type="SFLD" id="SFLDG00180">
    <property type="entry name" value="muconate_cycloisomerase"/>
    <property type="match status" value="1"/>
</dbReference>
<dbReference type="Gene3D" id="3.20.20.120">
    <property type="entry name" value="Enolase-like C-terminal domain"/>
    <property type="match status" value="1"/>
</dbReference>
<gene>
    <name evidence="7 9" type="primary">menC</name>
    <name evidence="9" type="ORF">HMPREF0769_11893</name>
</gene>
<dbReference type="HOGENOM" id="CLU_844431_0_0_9"/>
<evidence type="ECO:0000313" key="9">
    <source>
        <dbReference type="EMBL" id="EFH94272.1"/>
    </source>
</evidence>
<dbReference type="SUPFAM" id="SSF51604">
    <property type="entry name" value="Enolase C-terminal domain-like"/>
    <property type="match status" value="1"/>
</dbReference>
<name>A0A0E1X489_STAAU</name>
<evidence type="ECO:0000256" key="5">
    <source>
        <dbReference type="ARBA" id="ARBA00023239"/>
    </source>
</evidence>